<gene>
    <name evidence="1" type="ORF">NG799_09225</name>
</gene>
<proteinExistence type="predicted"/>
<sequence>MTATGLPSRRTICGFERLVSMPIASCFSHALFYHAIAFYIPWDFLLAKAKTVGGSCWETRSYRRLYRNFSVGGSCWETRSYYLC</sequence>
<reference evidence="1 2" key="1">
    <citation type="journal article" date="2022" name="Front. Microbiol.">
        <title>High genomic differentiation and limited gene flow indicate recent cryptic speciation within the genus Laspinema (cyanobacteria).</title>
        <authorList>
            <person name="Stanojkovic A."/>
            <person name="Skoupy S."/>
            <person name="Skaloud P."/>
            <person name="Dvorak P."/>
        </authorList>
    </citation>
    <scope>NUCLEOTIDE SEQUENCE [LARGE SCALE GENOMIC DNA]</scope>
    <source>
        <strain evidence="1 2">D2a</strain>
    </source>
</reference>
<evidence type="ECO:0000313" key="1">
    <source>
        <dbReference type="EMBL" id="MCT7966511.1"/>
    </source>
</evidence>
<dbReference type="EMBL" id="JAMXFF010000011">
    <property type="protein sequence ID" value="MCT7966511.1"/>
    <property type="molecule type" value="Genomic_DNA"/>
</dbReference>
<organism evidence="1 2">
    <name type="scientific">Laspinema palackyanum D2a</name>
    <dbReference type="NCBI Taxonomy" id="2953684"/>
    <lineage>
        <taxon>Bacteria</taxon>
        <taxon>Bacillati</taxon>
        <taxon>Cyanobacteriota</taxon>
        <taxon>Cyanophyceae</taxon>
        <taxon>Oscillatoriophycideae</taxon>
        <taxon>Oscillatoriales</taxon>
        <taxon>Laspinemataceae</taxon>
        <taxon>Laspinema</taxon>
        <taxon>Laspinema palackyanum</taxon>
    </lineage>
</organism>
<accession>A0ABT2MRG8</accession>
<dbReference type="Proteomes" id="UP001525890">
    <property type="component" value="Unassembled WGS sequence"/>
</dbReference>
<name>A0ABT2MRG8_9CYAN</name>
<protein>
    <submittedName>
        <fullName evidence="1">Uncharacterized protein</fullName>
    </submittedName>
</protein>
<comment type="caution">
    <text evidence="1">The sequence shown here is derived from an EMBL/GenBank/DDBJ whole genome shotgun (WGS) entry which is preliminary data.</text>
</comment>
<evidence type="ECO:0000313" key="2">
    <source>
        <dbReference type="Proteomes" id="UP001525890"/>
    </source>
</evidence>
<keyword evidence="2" id="KW-1185">Reference proteome</keyword>